<dbReference type="Proteomes" id="UP001209654">
    <property type="component" value="Unassembled WGS sequence"/>
</dbReference>
<gene>
    <name evidence="2" type="ORF">AHIS1636_37580</name>
</gene>
<accession>A0ABQ5MZG3</accession>
<evidence type="ECO:0000256" key="1">
    <source>
        <dbReference type="SAM" id="MobiDB-lite"/>
    </source>
</evidence>
<keyword evidence="3" id="KW-1185">Reference proteome</keyword>
<feature type="region of interest" description="Disordered" evidence="1">
    <location>
        <begin position="80"/>
        <end position="103"/>
    </location>
</feature>
<dbReference type="RefSeq" id="WP_264797407.1">
    <property type="nucleotide sequence ID" value="NZ_BRVS01000030.1"/>
</dbReference>
<organism evidence="2 3">
    <name type="scientific">Arthrobacter mangrovi</name>
    <dbReference type="NCBI Taxonomy" id="2966350"/>
    <lineage>
        <taxon>Bacteria</taxon>
        <taxon>Bacillati</taxon>
        <taxon>Actinomycetota</taxon>
        <taxon>Actinomycetes</taxon>
        <taxon>Micrococcales</taxon>
        <taxon>Micrococcaceae</taxon>
        <taxon>Arthrobacter</taxon>
    </lineage>
</organism>
<sequence length="317" mass="34244">MNDPERPIPASIHIAIDVDITDPGELRSYAVVKAETPEHAALASKDLFAALAVAMDPLAIAADVPGIRLLRGKVEPAEGHGVADSVMPHAAGAEGGREPADTGISGNAVATLLEAADRAGGIPLERLGYDAAAPGAERELSRHRARVLAGLLWHAGASMIDELFNDLDLLRGREPTARDIDETYVLDNLPPQYAHHYDARFAARFLAVCTDLTMNLAAGWKEPSCVAQELGLRCLLAEAEFLAEDLELEADLPPDWVAMLEQFFLRFADSMMLFDPAMDGFENDPEASPQGAPSMKFEDWFKPFGPDNHVPPFAERG</sequence>
<evidence type="ECO:0000313" key="3">
    <source>
        <dbReference type="Proteomes" id="UP001209654"/>
    </source>
</evidence>
<protein>
    <submittedName>
        <fullName evidence="2">Uncharacterized protein</fullName>
    </submittedName>
</protein>
<comment type="caution">
    <text evidence="2">The sequence shown here is derived from an EMBL/GenBank/DDBJ whole genome shotgun (WGS) entry which is preliminary data.</text>
</comment>
<proteinExistence type="predicted"/>
<reference evidence="2 3" key="1">
    <citation type="journal article" date="2023" name="Int. J. Syst. Evol. Microbiol.">
        <title>Arthrobacter mangrovi sp. nov., an actinobacterium isolated from the rhizosphere of a mangrove.</title>
        <authorList>
            <person name="Hamada M."/>
            <person name="Saitou S."/>
            <person name="Enomoto N."/>
            <person name="Nanri K."/>
            <person name="Hidaka K."/>
            <person name="Miura T."/>
            <person name="Tamura T."/>
        </authorList>
    </citation>
    <scope>NUCLEOTIDE SEQUENCE [LARGE SCALE GENOMIC DNA]</scope>
    <source>
        <strain evidence="2 3">NBRC 112813</strain>
    </source>
</reference>
<evidence type="ECO:0000313" key="2">
    <source>
        <dbReference type="EMBL" id="GLB69315.1"/>
    </source>
</evidence>
<name>A0ABQ5MZG3_9MICC</name>
<dbReference type="EMBL" id="BRVS01000030">
    <property type="protein sequence ID" value="GLB69315.1"/>
    <property type="molecule type" value="Genomic_DNA"/>
</dbReference>